<dbReference type="Proteomes" id="UP000479710">
    <property type="component" value="Unassembled WGS sequence"/>
</dbReference>
<reference evidence="2 3" key="1">
    <citation type="submission" date="2019-11" db="EMBL/GenBank/DDBJ databases">
        <title>Whole genome sequence of Oryza granulata.</title>
        <authorList>
            <person name="Li W."/>
        </authorList>
    </citation>
    <scope>NUCLEOTIDE SEQUENCE [LARGE SCALE GENOMIC DNA]</scope>
    <source>
        <strain evidence="3">cv. Menghai</strain>
        <tissue evidence="2">Leaf</tissue>
    </source>
</reference>
<dbReference type="AlphaFoldDB" id="A0A6G1F0P8"/>
<feature type="region of interest" description="Disordered" evidence="1">
    <location>
        <begin position="55"/>
        <end position="74"/>
    </location>
</feature>
<sequence length="90" mass="8267">MAGGGVRSGAVVGGGDVHEGGGVVGCHGNGGGIVGVGSGGGKAVAGGGDILDNGGQVGHDVNGKVTAGGGEGDDAVKWQSRAEVEAETAW</sequence>
<dbReference type="EMBL" id="SPHZ02000002">
    <property type="protein sequence ID" value="KAF0930467.1"/>
    <property type="molecule type" value="Genomic_DNA"/>
</dbReference>
<evidence type="ECO:0000256" key="1">
    <source>
        <dbReference type="SAM" id="MobiDB-lite"/>
    </source>
</evidence>
<gene>
    <name evidence="2" type="ORF">E2562_032894</name>
</gene>
<keyword evidence="3" id="KW-1185">Reference proteome</keyword>
<accession>A0A6G1F0P8</accession>
<name>A0A6G1F0P8_9ORYZ</name>
<protein>
    <submittedName>
        <fullName evidence="2">Uncharacterized protein</fullName>
    </submittedName>
</protein>
<proteinExistence type="predicted"/>
<evidence type="ECO:0000313" key="2">
    <source>
        <dbReference type="EMBL" id="KAF0930467.1"/>
    </source>
</evidence>
<comment type="caution">
    <text evidence="2">The sequence shown here is derived from an EMBL/GenBank/DDBJ whole genome shotgun (WGS) entry which is preliminary data.</text>
</comment>
<organism evidence="2 3">
    <name type="scientific">Oryza meyeriana var. granulata</name>
    <dbReference type="NCBI Taxonomy" id="110450"/>
    <lineage>
        <taxon>Eukaryota</taxon>
        <taxon>Viridiplantae</taxon>
        <taxon>Streptophyta</taxon>
        <taxon>Embryophyta</taxon>
        <taxon>Tracheophyta</taxon>
        <taxon>Spermatophyta</taxon>
        <taxon>Magnoliopsida</taxon>
        <taxon>Liliopsida</taxon>
        <taxon>Poales</taxon>
        <taxon>Poaceae</taxon>
        <taxon>BOP clade</taxon>
        <taxon>Oryzoideae</taxon>
        <taxon>Oryzeae</taxon>
        <taxon>Oryzinae</taxon>
        <taxon>Oryza</taxon>
        <taxon>Oryza meyeriana</taxon>
    </lineage>
</organism>
<evidence type="ECO:0000313" key="3">
    <source>
        <dbReference type="Proteomes" id="UP000479710"/>
    </source>
</evidence>